<accession>A0A897NM76</accession>
<name>A0A897NM76_9EURY</name>
<protein>
    <submittedName>
        <fullName evidence="1">Uncharacterized protein</fullName>
    </submittedName>
</protein>
<reference evidence="1" key="1">
    <citation type="submission" date="2020-11" db="EMBL/GenBank/DDBJ databases">
        <title>Carbohydrate-dependent, anaerobic sulfur respiration: A novel catabolism in halophilic archaea.</title>
        <authorList>
            <person name="Sorokin D.Y."/>
            <person name="Messina E."/>
            <person name="Smedile F."/>
            <person name="La Cono V."/>
            <person name="Hallsworth J.E."/>
            <person name="Yakimov M.M."/>
        </authorList>
    </citation>
    <scope>NUCLEOTIDE SEQUENCE</scope>
    <source>
        <strain evidence="1">HSR-Bgl</strain>
    </source>
</reference>
<proteinExistence type="predicted"/>
<dbReference type="EMBL" id="CP064789">
    <property type="protein sequence ID" value="QSG11316.1"/>
    <property type="molecule type" value="Genomic_DNA"/>
</dbReference>
<dbReference type="Proteomes" id="UP000663305">
    <property type="component" value="Chromosome"/>
</dbReference>
<organism evidence="1 2">
    <name type="scientific">Halapricum desulfuricans</name>
    <dbReference type="NCBI Taxonomy" id="2841257"/>
    <lineage>
        <taxon>Archaea</taxon>
        <taxon>Methanobacteriati</taxon>
        <taxon>Methanobacteriota</taxon>
        <taxon>Stenosarchaea group</taxon>
        <taxon>Halobacteria</taxon>
        <taxon>Halobacteriales</taxon>
        <taxon>Haloarculaceae</taxon>
        <taxon>Halapricum</taxon>
    </lineage>
</organism>
<evidence type="ECO:0000313" key="2">
    <source>
        <dbReference type="Proteomes" id="UP000663305"/>
    </source>
</evidence>
<gene>
    <name evidence="1" type="ORF">HSBGL_0886</name>
</gene>
<evidence type="ECO:0000313" key="1">
    <source>
        <dbReference type="EMBL" id="QSG11316.1"/>
    </source>
</evidence>
<dbReference type="AlphaFoldDB" id="A0A897NM76"/>
<sequence length="52" mass="6017">MTRKGRTTVTMTLRPDEPMVATVNHRDRHDVLRPNTSKPTLIGRITAFRRSK</sequence>